<dbReference type="SUPFAM" id="SSF69118">
    <property type="entry name" value="AhpD-like"/>
    <property type="match status" value="1"/>
</dbReference>
<keyword evidence="3" id="KW-1185">Reference proteome</keyword>
<evidence type="ECO:0000313" key="3">
    <source>
        <dbReference type="Proteomes" id="UP000283587"/>
    </source>
</evidence>
<dbReference type="Pfam" id="PF02627">
    <property type="entry name" value="CMD"/>
    <property type="match status" value="1"/>
</dbReference>
<gene>
    <name evidence="2" type="ORF">D3P05_14820</name>
</gene>
<dbReference type="NCBIfam" id="TIGR00778">
    <property type="entry name" value="ahpD_dom"/>
    <property type="match status" value="1"/>
</dbReference>
<dbReference type="InterPro" id="IPR003779">
    <property type="entry name" value="CMD-like"/>
</dbReference>
<dbReference type="InterPro" id="IPR004675">
    <property type="entry name" value="AhpD_core"/>
</dbReference>
<evidence type="ECO:0000259" key="1">
    <source>
        <dbReference type="Pfam" id="PF02627"/>
    </source>
</evidence>
<comment type="caution">
    <text evidence="2">The sequence shown here is derived from an EMBL/GenBank/DDBJ whole genome shotgun (WGS) entry which is preliminary data.</text>
</comment>
<dbReference type="EMBL" id="QZEW01000065">
    <property type="protein sequence ID" value="RJL09648.1"/>
    <property type="molecule type" value="Genomic_DNA"/>
</dbReference>
<name>A0A419A4F8_9RHOB</name>
<evidence type="ECO:0000313" key="2">
    <source>
        <dbReference type="EMBL" id="RJL09648.1"/>
    </source>
</evidence>
<dbReference type="AlphaFoldDB" id="A0A419A4F8"/>
<reference evidence="3" key="1">
    <citation type="submission" date="2018-09" db="EMBL/GenBank/DDBJ databases">
        <title>Paracoccus onubensis nov. sp. a moderate halophilic bacterium isolated from Gruta de las Maravillas (Aracena, Spain).</title>
        <authorList>
            <person name="Jurado V."/>
            <person name="Gutierrez-Patricio S."/>
            <person name="Gonzalez-Pimentel J.L."/>
            <person name="Miller A.Z."/>
            <person name="Laiz L."/>
            <person name="Saiz-Jimenez C."/>
        </authorList>
    </citation>
    <scope>NUCLEOTIDE SEQUENCE [LARGE SCALE GENOMIC DNA]</scope>
    <source>
        <strain evidence="3">DSM 26381</strain>
    </source>
</reference>
<dbReference type="PANTHER" id="PTHR34846">
    <property type="entry name" value="4-CARBOXYMUCONOLACTONE DECARBOXYLASE FAMILY PROTEIN (AFU_ORTHOLOGUE AFUA_6G11590)"/>
    <property type="match status" value="1"/>
</dbReference>
<dbReference type="GO" id="GO:0051920">
    <property type="term" value="F:peroxiredoxin activity"/>
    <property type="evidence" value="ECO:0007669"/>
    <property type="project" value="InterPro"/>
</dbReference>
<sequence length="154" mass="16915">MTSQRLDYFAAAPEVMKPMLALENSLASLSIPLTLRELIKLRVSQINNCAYCLNMHAPAARKAGLSQQKLDVLAAWRESPAFDARERALLGWAEALTRLEQTGAPDADYAALEAAFSPRERAEITLAIGVINIWNRLAVGFRAQHPVDRDADAA</sequence>
<feature type="domain" description="Carboxymuconolactone decarboxylase-like" evidence="1">
    <location>
        <begin position="13"/>
        <end position="95"/>
    </location>
</feature>
<accession>A0A419A4F8</accession>
<protein>
    <submittedName>
        <fullName evidence="2">Carboxymuconolactone decarboxylase family protein</fullName>
    </submittedName>
</protein>
<dbReference type="PANTHER" id="PTHR34846:SF10">
    <property type="entry name" value="CYTOPLASMIC PROTEIN"/>
    <property type="match status" value="1"/>
</dbReference>
<dbReference type="OrthoDB" id="9801997at2"/>
<organism evidence="2 3">
    <name type="scientific">Paracoccus siganidrum</name>
    <dbReference type="NCBI Taxonomy" id="1276757"/>
    <lineage>
        <taxon>Bacteria</taxon>
        <taxon>Pseudomonadati</taxon>
        <taxon>Pseudomonadota</taxon>
        <taxon>Alphaproteobacteria</taxon>
        <taxon>Rhodobacterales</taxon>
        <taxon>Paracoccaceae</taxon>
        <taxon>Paracoccus</taxon>
    </lineage>
</organism>
<dbReference type="RefSeq" id="WP_119898968.1">
    <property type="nucleotide sequence ID" value="NZ_QNRC01000009.1"/>
</dbReference>
<dbReference type="Proteomes" id="UP000283587">
    <property type="component" value="Unassembled WGS sequence"/>
</dbReference>
<proteinExistence type="predicted"/>
<dbReference type="InterPro" id="IPR029032">
    <property type="entry name" value="AhpD-like"/>
</dbReference>
<dbReference type="Gene3D" id="1.20.1290.10">
    <property type="entry name" value="AhpD-like"/>
    <property type="match status" value="1"/>
</dbReference>